<dbReference type="InterPro" id="IPR021814">
    <property type="entry name" value="DUF3394"/>
</dbReference>
<feature type="transmembrane region" description="Helical" evidence="2">
    <location>
        <begin position="328"/>
        <end position="345"/>
    </location>
</feature>
<feature type="transmembrane region" description="Helical" evidence="2">
    <location>
        <begin position="626"/>
        <end position="656"/>
    </location>
</feature>
<sequence>MTENTSGGRALTEEELQDLVSSSDAGARNPAGSVGTFLAIVAIVWSLFQVMLASPLSNQLLPGSVINNSRQIHLAFAIFLAFMAYPMLKSSPRHYIPIHDWLLALGGAFLALYGYIFYDKIVNSGGLADDTDKWFALIGLVILFEGARRALGPAMAIIATIFLLYVFFGSSQAVPDVIRWKGASLQKAMSHMWITSEGVFGIALGVSTKFVFLFVLFGALLDKAGAGNYFIKMAFGALGHLRGGPAKAAVVGSAATGLISGSSIANVVTTGTFTIPLMKRVGFSSEKGGAVEVASSVNGQIMPPVMGAAAFLMVEYVGISYVEVITHAFLPAAISYIALVYIVHLEAVKNNMPTIGDREVVLTRTILGMFSFFAVFAGLCYGSQFPVQAVNAWQPSLAGVIMSLLIFAIYVVLVGMAASVPDLEPDDPNAEEVHLPVIGEIYKAGLYFLLPIIVLVYFLMIEKKSPGLSAFWATTLLFVILVTQKPLKAMFRGEGSALASSIAGGVGDLIAGLIDGARNMIGIGLATATAGVIVGTVTLTGIGQVMANLVESMAFGLTYLSAAVVQMAHPLTGFIGMTSDFATIADRASDMTGTILVFVLMCVGLLSLILGMGLPTTANYIVVSSLMAGVVVELGAQSGLIVPLIAVHLFVFYFGIMADVTPPVGLASFAAAAVSGGDAIRTGFVAFFYSLRTVALPFVFIFNTDLLLIDVTWAQGILVFVTATIAILVFTAGTMGYFLTRNRIYESIALIFIAFALFRPDFFMNRIQPPFEDIAPAQFAETVEAAEAGREFRVVVSGPDFDTSEITETTLLVAIGDEEQGTRMDAFGLLTLEEGDQIVLEEPLFGTPYAETFQDYDFYGDDFVTIKEVKAPADQMPKELIFIPALLLLGLVVLLQRGRMGKEDTPEGATA</sequence>
<organism evidence="4 5">
    <name type="scientific">Roseobacter cerasinus</name>
    <dbReference type="NCBI Taxonomy" id="2602289"/>
    <lineage>
        <taxon>Bacteria</taxon>
        <taxon>Pseudomonadati</taxon>
        <taxon>Pseudomonadota</taxon>
        <taxon>Alphaproteobacteria</taxon>
        <taxon>Rhodobacterales</taxon>
        <taxon>Roseobacteraceae</taxon>
        <taxon>Roseobacter</taxon>
    </lineage>
</organism>
<feature type="transmembrane region" description="Helical" evidence="2">
    <location>
        <begin position="441"/>
        <end position="460"/>
    </location>
</feature>
<dbReference type="GO" id="GO:0022857">
    <property type="term" value="F:transmembrane transporter activity"/>
    <property type="evidence" value="ECO:0007669"/>
    <property type="project" value="UniProtKB-UniRule"/>
</dbReference>
<feature type="domain" description="TRAP C4-dicarboxylate transport system permease DctM subunit" evidence="3">
    <location>
        <begin position="139"/>
        <end position="359"/>
    </location>
</feature>
<evidence type="ECO:0000256" key="2">
    <source>
        <dbReference type="SAM" id="Phobius"/>
    </source>
</evidence>
<dbReference type="PANTHER" id="PTHR43849:SF2">
    <property type="entry name" value="BLL3936 PROTEIN"/>
    <property type="match status" value="1"/>
</dbReference>
<dbReference type="EMBL" id="BLIV01000003">
    <property type="protein sequence ID" value="GFE50041.1"/>
    <property type="molecule type" value="Genomic_DNA"/>
</dbReference>
<dbReference type="Proteomes" id="UP000436522">
    <property type="component" value="Unassembled WGS sequence"/>
</dbReference>
<feature type="transmembrane region" description="Helical" evidence="2">
    <location>
        <begin position="72"/>
        <end position="88"/>
    </location>
</feature>
<comment type="function">
    <text evidence="1">Part of the tripartite ATP-independent periplasmic (TRAP) transport system.</text>
</comment>
<feature type="transmembrane region" description="Helical" evidence="2">
    <location>
        <begin position="100"/>
        <end position="118"/>
    </location>
</feature>
<dbReference type="Pfam" id="PF06808">
    <property type="entry name" value="DctM"/>
    <property type="match status" value="2"/>
</dbReference>
<feature type="transmembrane region" description="Helical" evidence="2">
    <location>
        <begin position="158"/>
        <end position="178"/>
    </location>
</feature>
<dbReference type="InterPro" id="IPR011853">
    <property type="entry name" value="TRAP_DctM-Dct_fused"/>
</dbReference>
<keyword evidence="2" id="KW-0472">Membrane</keyword>
<dbReference type="Pfam" id="PF11874">
    <property type="entry name" value="DUF3394"/>
    <property type="match status" value="1"/>
</dbReference>
<dbReference type="RefSeq" id="WP_159976324.1">
    <property type="nucleotide sequence ID" value="NZ_BLIV01000003.1"/>
</dbReference>
<evidence type="ECO:0000313" key="4">
    <source>
        <dbReference type="EMBL" id="GFE50041.1"/>
    </source>
</evidence>
<feature type="transmembrane region" description="Helical" evidence="2">
    <location>
        <begin position="744"/>
        <end position="762"/>
    </location>
</feature>
<keyword evidence="1" id="KW-0813">Transport</keyword>
<dbReference type="InterPro" id="IPR010656">
    <property type="entry name" value="DctM"/>
</dbReference>
<feature type="transmembrane region" description="Helical" evidence="2">
    <location>
        <begin position="466"/>
        <end position="483"/>
    </location>
</feature>
<feature type="transmembrane region" description="Helical" evidence="2">
    <location>
        <begin position="520"/>
        <end position="542"/>
    </location>
</feature>
<dbReference type="PANTHER" id="PTHR43849">
    <property type="entry name" value="BLL3936 PROTEIN"/>
    <property type="match status" value="1"/>
</dbReference>
<dbReference type="AlphaFoldDB" id="A0A640VSH2"/>
<protein>
    <submittedName>
        <fullName evidence="4">C4-dicarboxylate ABC transporter</fullName>
    </submittedName>
</protein>
<keyword evidence="2" id="KW-1133">Transmembrane helix</keyword>
<comment type="caution">
    <text evidence="4">The sequence shown here is derived from an EMBL/GenBank/DDBJ whole genome shotgun (WGS) entry which is preliminary data.</text>
</comment>
<feature type="transmembrane region" description="Helical" evidence="2">
    <location>
        <begin position="397"/>
        <end position="420"/>
    </location>
</feature>
<keyword evidence="5" id="KW-1185">Reference proteome</keyword>
<evidence type="ECO:0000313" key="5">
    <source>
        <dbReference type="Proteomes" id="UP000436522"/>
    </source>
</evidence>
<feature type="transmembrane region" description="Helical" evidence="2">
    <location>
        <begin position="595"/>
        <end position="614"/>
    </location>
</feature>
<feature type="transmembrane region" description="Helical" evidence="2">
    <location>
        <begin position="686"/>
        <end position="709"/>
    </location>
</feature>
<feature type="transmembrane region" description="Helical" evidence="2">
    <location>
        <begin position="716"/>
        <end position="738"/>
    </location>
</feature>
<feature type="transmembrane region" description="Helical" evidence="2">
    <location>
        <begin position="880"/>
        <end position="898"/>
    </location>
</feature>
<name>A0A640VSH2_9RHOB</name>
<gene>
    <name evidence="4" type="ORF">So717_17940</name>
</gene>
<dbReference type="OrthoDB" id="9759894at2"/>
<feature type="transmembrane region" description="Helical" evidence="2">
    <location>
        <begin position="366"/>
        <end position="385"/>
    </location>
</feature>
<evidence type="ECO:0000259" key="3">
    <source>
        <dbReference type="Pfam" id="PF06808"/>
    </source>
</evidence>
<reference evidence="4 5" key="1">
    <citation type="submission" date="2019-12" db="EMBL/GenBank/DDBJ databases">
        <title>Roseobacter cerasinus sp. nov., isolated from seawater around aquaculture.</title>
        <authorList>
            <person name="Muramatsu S."/>
            <person name="Takabe Y."/>
            <person name="Mori K."/>
            <person name="Takaichi S."/>
            <person name="Hanada S."/>
        </authorList>
    </citation>
    <scope>NUCLEOTIDE SEQUENCE [LARGE SCALE GENOMIC DNA]</scope>
    <source>
        <strain evidence="4 5">AI77</strain>
    </source>
</reference>
<proteinExistence type="predicted"/>
<comment type="subcellular location">
    <subcellularLocation>
        <location evidence="1">Cell inner membrane</location>
        <topology evidence="1">Multi-pass membrane protein</topology>
    </subcellularLocation>
</comment>
<accession>A0A640VSH2</accession>
<keyword evidence="1" id="KW-0997">Cell inner membrane</keyword>
<dbReference type="GO" id="GO:0005886">
    <property type="term" value="C:plasma membrane"/>
    <property type="evidence" value="ECO:0007669"/>
    <property type="project" value="UniProtKB-SubCell"/>
</dbReference>
<feature type="transmembrane region" description="Helical" evidence="2">
    <location>
        <begin position="554"/>
        <end position="575"/>
    </location>
</feature>
<dbReference type="NCBIfam" id="TIGR02123">
    <property type="entry name" value="TRAP_fused"/>
    <property type="match status" value="1"/>
</dbReference>
<keyword evidence="2" id="KW-0812">Transmembrane</keyword>
<feature type="transmembrane region" description="Helical" evidence="2">
    <location>
        <begin position="31"/>
        <end position="52"/>
    </location>
</feature>
<feature type="transmembrane region" description="Helical" evidence="2">
    <location>
        <begin position="198"/>
        <end position="221"/>
    </location>
</feature>
<evidence type="ECO:0000256" key="1">
    <source>
        <dbReference type="RuleBase" id="RU369079"/>
    </source>
</evidence>
<keyword evidence="1" id="KW-1003">Cell membrane</keyword>
<feature type="domain" description="TRAP C4-dicarboxylate transport system permease DctM subunit" evidence="3">
    <location>
        <begin position="397"/>
        <end position="711"/>
    </location>
</feature>